<feature type="chain" id="PRO_5030820506" evidence="2">
    <location>
        <begin position="21"/>
        <end position="105"/>
    </location>
</feature>
<dbReference type="Proteomes" id="UP000519897">
    <property type="component" value="Unassembled WGS sequence"/>
</dbReference>
<evidence type="ECO:0000313" key="3">
    <source>
        <dbReference type="EMBL" id="MBB4143944.1"/>
    </source>
</evidence>
<accession>A0A7W6LGH3</accession>
<dbReference type="RefSeq" id="WP_062555739.1">
    <property type="nucleotide sequence ID" value="NZ_CP049250.1"/>
</dbReference>
<feature type="region of interest" description="Disordered" evidence="1">
    <location>
        <begin position="62"/>
        <end position="105"/>
    </location>
</feature>
<reference evidence="3 4" key="1">
    <citation type="submission" date="2020-08" db="EMBL/GenBank/DDBJ databases">
        <title>Genomic Encyclopedia of Type Strains, Phase IV (KMG-IV): sequencing the most valuable type-strain genomes for metagenomic binning, comparative biology and taxonomic classification.</title>
        <authorList>
            <person name="Goeker M."/>
        </authorList>
    </citation>
    <scope>NUCLEOTIDE SEQUENCE [LARGE SCALE GENOMIC DNA]</scope>
    <source>
        <strain evidence="3 4">DSM 29514</strain>
    </source>
</reference>
<name>A0A7W6LGH3_9HYPH</name>
<evidence type="ECO:0000313" key="4">
    <source>
        <dbReference type="Proteomes" id="UP000519897"/>
    </source>
</evidence>
<dbReference type="AlphaFoldDB" id="A0A7W6LGH3"/>
<evidence type="ECO:0000256" key="1">
    <source>
        <dbReference type="SAM" id="MobiDB-lite"/>
    </source>
</evidence>
<evidence type="ECO:0000256" key="2">
    <source>
        <dbReference type="SAM" id="SignalP"/>
    </source>
</evidence>
<gene>
    <name evidence="3" type="ORF">GGQ72_002496</name>
</gene>
<feature type="signal peptide" evidence="2">
    <location>
        <begin position="1"/>
        <end position="20"/>
    </location>
</feature>
<organism evidence="3 4">
    <name type="scientific">Rhizobium rhizoryzae</name>
    <dbReference type="NCBI Taxonomy" id="451876"/>
    <lineage>
        <taxon>Bacteria</taxon>
        <taxon>Pseudomonadati</taxon>
        <taxon>Pseudomonadota</taxon>
        <taxon>Alphaproteobacteria</taxon>
        <taxon>Hyphomicrobiales</taxon>
        <taxon>Rhizobiaceae</taxon>
        <taxon>Rhizobium/Agrobacterium group</taxon>
        <taxon>Rhizobium</taxon>
    </lineage>
</organism>
<proteinExistence type="predicted"/>
<comment type="caution">
    <text evidence="3">The sequence shown here is derived from an EMBL/GenBank/DDBJ whole genome shotgun (WGS) entry which is preliminary data.</text>
</comment>
<keyword evidence="4" id="KW-1185">Reference proteome</keyword>
<sequence>MKSMFLAAAILAAGAVAAEAQPMPVAPKVVPANGAASGLIEKVDWACGRGWRLNRWGECVPRRPPPPPRYHRPPPPPPGWGWGPPPRHHHHHGGWDRRWGGPPRW</sequence>
<protein>
    <submittedName>
        <fullName evidence="3">Uncharacterized protein</fullName>
    </submittedName>
</protein>
<keyword evidence="2" id="KW-0732">Signal</keyword>
<feature type="compositionally biased region" description="Pro residues" evidence="1">
    <location>
        <begin position="62"/>
        <end position="85"/>
    </location>
</feature>
<dbReference type="EMBL" id="JACIEC010000002">
    <property type="protein sequence ID" value="MBB4143944.1"/>
    <property type="molecule type" value="Genomic_DNA"/>
</dbReference>